<keyword evidence="3" id="KW-0378">Hydrolase</keyword>
<dbReference type="Pfam" id="PF02517">
    <property type="entry name" value="Rce1-like"/>
    <property type="match status" value="1"/>
</dbReference>
<keyword evidence="1" id="KW-1133">Transmembrane helix</keyword>
<feature type="transmembrane region" description="Helical" evidence="1">
    <location>
        <begin position="185"/>
        <end position="203"/>
    </location>
</feature>
<accession>A0A853BRS1</accession>
<evidence type="ECO:0000313" key="3">
    <source>
        <dbReference type="EMBL" id="NYI97564.1"/>
    </source>
</evidence>
<feature type="transmembrane region" description="Helical" evidence="1">
    <location>
        <begin position="122"/>
        <end position="140"/>
    </location>
</feature>
<dbReference type="GO" id="GO:0006508">
    <property type="term" value="P:proteolysis"/>
    <property type="evidence" value="ECO:0007669"/>
    <property type="project" value="UniProtKB-KW"/>
</dbReference>
<evidence type="ECO:0000259" key="2">
    <source>
        <dbReference type="Pfam" id="PF02517"/>
    </source>
</evidence>
<protein>
    <submittedName>
        <fullName evidence="3">Membrane protease YdiL (CAAX protease family)</fullName>
    </submittedName>
</protein>
<feature type="transmembrane region" description="Helical" evidence="1">
    <location>
        <begin position="251"/>
        <end position="275"/>
    </location>
</feature>
<dbReference type="GO" id="GO:0004175">
    <property type="term" value="F:endopeptidase activity"/>
    <property type="evidence" value="ECO:0007669"/>
    <property type="project" value="UniProtKB-ARBA"/>
</dbReference>
<comment type="caution">
    <text evidence="3">The sequence shown here is derived from an EMBL/GenBank/DDBJ whole genome shotgun (WGS) entry which is preliminary data.</text>
</comment>
<feature type="transmembrane region" description="Helical" evidence="1">
    <location>
        <begin position="224"/>
        <end position="245"/>
    </location>
</feature>
<dbReference type="EMBL" id="JACCFO010000001">
    <property type="protein sequence ID" value="NYI97564.1"/>
    <property type="molecule type" value="Genomic_DNA"/>
</dbReference>
<gene>
    <name evidence="3" type="ORF">HNR12_003841</name>
</gene>
<keyword evidence="3" id="KW-0645">Protease</keyword>
<organism evidence="3 4">
    <name type="scientific">Streptomonospora nanhaiensis</name>
    <dbReference type="NCBI Taxonomy" id="1323731"/>
    <lineage>
        <taxon>Bacteria</taxon>
        <taxon>Bacillati</taxon>
        <taxon>Actinomycetota</taxon>
        <taxon>Actinomycetes</taxon>
        <taxon>Streptosporangiales</taxon>
        <taxon>Nocardiopsidaceae</taxon>
        <taxon>Streptomonospora</taxon>
    </lineage>
</organism>
<evidence type="ECO:0000313" key="4">
    <source>
        <dbReference type="Proteomes" id="UP000575985"/>
    </source>
</evidence>
<feature type="transmembrane region" description="Helical" evidence="1">
    <location>
        <begin position="12"/>
        <end position="35"/>
    </location>
</feature>
<dbReference type="AlphaFoldDB" id="A0A853BRS1"/>
<dbReference type="GO" id="GO:0080120">
    <property type="term" value="P:CAAX-box protein maturation"/>
    <property type="evidence" value="ECO:0007669"/>
    <property type="project" value="UniProtKB-ARBA"/>
</dbReference>
<evidence type="ECO:0000256" key="1">
    <source>
        <dbReference type="SAM" id="Phobius"/>
    </source>
</evidence>
<keyword evidence="1" id="KW-0472">Membrane</keyword>
<feature type="domain" description="CAAX prenyl protease 2/Lysostaphin resistance protein A-like" evidence="2">
    <location>
        <begin position="191"/>
        <end position="289"/>
    </location>
</feature>
<feature type="transmembrane region" description="Helical" evidence="1">
    <location>
        <begin position="160"/>
        <end position="179"/>
    </location>
</feature>
<keyword evidence="1" id="KW-0812">Transmembrane</keyword>
<name>A0A853BRS1_9ACTN</name>
<feature type="transmembrane region" description="Helical" evidence="1">
    <location>
        <begin position="41"/>
        <end position="60"/>
    </location>
</feature>
<sequence>MAKEYGRALRWGLAVVVTAAALVVVLLPGLPALGWWRGAPLFASVLVPIPVTMAVAALVTDHRRREALDRRARAALDGHSMRYELSWLMALLAGFTAATVAVSHFAAALFHGVSWEILMPPVRILFLFVLPLLVVDRGGFTTLGHGTVMPRVAMRVTDRWRWTGLFPVGVNLALIAAALFPAPPVPAGLVVGAALAIFAAVAVPEEIFYRALVQTRLERLLGRWGGILATSALFTAVSVFLAAYGDSTTEAATVSAGVLESVVVYGAAGIVYGYVWSCYRNIWLSILFRGGSLLLTVIPELRLL</sequence>
<proteinExistence type="predicted"/>
<dbReference type="RefSeq" id="WP_179768890.1">
    <property type="nucleotide sequence ID" value="NZ_JACCFO010000001.1"/>
</dbReference>
<feature type="transmembrane region" description="Helical" evidence="1">
    <location>
        <begin position="87"/>
        <end position="110"/>
    </location>
</feature>
<dbReference type="Proteomes" id="UP000575985">
    <property type="component" value="Unassembled WGS sequence"/>
</dbReference>
<reference evidence="3 4" key="1">
    <citation type="submission" date="2020-07" db="EMBL/GenBank/DDBJ databases">
        <title>Sequencing the genomes of 1000 actinobacteria strains.</title>
        <authorList>
            <person name="Klenk H.-P."/>
        </authorList>
    </citation>
    <scope>NUCLEOTIDE SEQUENCE [LARGE SCALE GENOMIC DNA]</scope>
    <source>
        <strain evidence="3 4">DSM 45927</strain>
    </source>
</reference>
<dbReference type="InterPro" id="IPR003675">
    <property type="entry name" value="Rce1/LyrA-like_dom"/>
</dbReference>
<keyword evidence="4" id="KW-1185">Reference proteome</keyword>